<evidence type="ECO:0000313" key="1">
    <source>
        <dbReference type="EMBL" id="POW03573.1"/>
    </source>
</evidence>
<sequence length="90" mass="10142">MNPADGYQLGNHLTIDQVDEWLKEATESRRRSPSSCPTSDLEVDVVDIVGFHSTSTTGSVERRCETPLLQRFHKDINSRLHKQSSTLNTT</sequence>
<dbReference type="Proteomes" id="UP000238274">
    <property type="component" value="Unassembled WGS sequence"/>
</dbReference>
<evidence type="ECO:0000313" key="2">
    <source>
        <dbReference type="Proteomes" id="UP000238274"/>
    </source>
</evidence>
<reference evidence="2" key="2">
    <citation type="journal article" date="2018" name="BMC Genomics">
        <title>Genomic insights into host adaptation between the wheat stripe rust pathogen (Puccinia striiformis f. sp. tritici) and the barley stripe rust pathogen (Puccinia striiformis f. sp. hordei).</title>
        <authorList>
            <person name="Xia C."/>
            <person name="Wang M."/>
            <person name="Yin C."/>
            <person name="Cornejo O.E."/>
            <person name="Hulbert S.H."/>
            <person name="Chen X."/>
        </authorList>
    </citation>
    <scope>NUCLEOTIDE SEQUENCE [LARGE SCALE GENOMIC DNA]</scope>
    <source>
        <strain evidence="2">93TX-2</strain>
    </source>
</reference>
<keyword evidence="2" id="KW-1185">Reference proteome</keyword>
<protein>
    <submittedName>
        <fullName evidence="1">Uncharacterized protein</fullName>
    </submittedName>
</protein>
<name>A0A2S4V228_9BASI</name>
<organism evidence="1 2">
    <name type="scientific">Puccinia striiformis</name>
    <dbReference type="NCBI Taxonomy" id="27350"/>
    <lineage>
        <taxon>Eukaryota</taxon>
        <taxon>Fungi</taxon>
        <taxon>Dikarya</taxon>
        <taxon>Basidiomycota</taxon>
        <taxon>Pucciniomycotina</taxon>
        <taxon>Pucciniomycetes</taxon>
        <taxon>Pucciniales</taxon>
        <taxon>Pucciniaceae</taxon>
        <taxon>Puccinia</taxon>
    </lineage>
</organism>
<dbReference type="EMBL" id="PKSM01000196">
    <property type="protein sequence ID" value="POW03573.1"/>
    <property type="molecule type" value="Genomic_DNA"/>
</dbReference>
<reference evidence="1 2" key="1">
    <citation type="submission" date="2017-12" db="EMBL/GenBank/DDBJ databases">
        <title>Gene loss provides genomic basis for host adaptation in cereal stripe rust fungi.</title>
        <authorList>
            <person name="Xia C."/>
        </authorList>
    </citation>
    <scope>NUCLEOTIDE SEQUENCE [LARGE SCALE GENOMIC DNA]</scope>
    <source>
        <strain evidence="1 2">93TX-2</strain>
    </source>
</reference>
<comment type="caution">
    <text evidence="1">The sequence shown here is derived from an EMBL/GenBank/DDBJ whole genome shotgun (WGS) entry which is preliminary data.</text>
</comment>
<proteinExistence type="predicted"/>
<gene>
    <name evidence="1" type="ORF">PSHT_11643</name>
</gene>
<accession>A0A2S4V228</accession>
<dbReference type="AlphaFoldDB" id="A0A2S4V228"/>
<dbReference type="VEuPathDB" id="FungiDB:PSHT_11643"/>
<reference evidence="2" key="3">
    <citation type="journal article" date="2018" name="Mol. Plant Microbe Interact.">
        <title>Genome sequence resources for the wheat stripe rust pathogen (Puccinia striiformis f. sp. tritici) and the barley stripe rust pathogen (Puccinia striiformis f. sp. hordei).</title>
        <authorList>
            <person name="Xia C."/>
            <person name="Wang M."/>
            <person name="Yin C."/>
            <person name="Cornejo O.E."/>
            <person name="Hulbert S.H."/>
            <person name="Chen X."/>
        </authorList>
    </citation>
    <scope>NUCLEOTIDE SEQUENCE [LARGE SCALE GENOMIC DNA]</scope>
    <source>
        <strain evidence="2">93TX-2</strain>
    </source>
</reference>
<dbReference type="VEuPathDB" id="FungiDB:PSTT_14233"/>